<feature type="region of interest" description="Disordered" evidence="6">
    <location>
        <begin position="223"/>
        <end position="250"/>
    </location>
</feature>
<dbReference type="Pfam" id="PF04542">
    <property type="entry name" value="Sigma70_r2"/>
    <property type="match status" value="1"/>
</dbReference>
<dbReference type="Proteomes" id="UP000075635">
    <property type="component" value="Unassembled WGS sequence"/>
</dbReference>
<accession>A0A150S843</accession>
<dbReference type="InterPro" id="IPR013324">
    <property type="entry name" value="RNA_pol_sigma_r3/r4-like"/>
</dbReference>
<dbReference type="InterPro" id="IPR013325">
    <property type="entry name" value="RNA_pol_sigma_r2"/>
</dbReference>
<reference evidence="8 9" key="1">
    <citation type="submission" date="2014-02" db="EMBL/GenBank/DDBJ databases">
        <title>The small core and large imbalanced accessory genome model reveals a collaborative survival strategy of Sorangium cellulosum strains in nature.</title>
        <authorList>
            <person name="Han K."/>
            <person name="Peng R."/>
            <person name="Blom J."/>
            <person name="Li Y.-Z."/>
        </authorList>
    </citation>
    <scope>NUCLEOTIDE SEQUENCE [LARGE SCALE GENOMIC DNA]</scope>
    <source>
        <strain evidence="8 9">So0011-07</strain>
    </source>
</reference>
<dbReference type="SUPFAM" id="SSF88946">
    <property type="entry name" value="Sigma2 domain of RNA polymerase sigma factors"/>
    <property type="match status" value="1"/>
</dbReference>
<protein>
    <recommendedName>
        <fullName evidence="7">RNA polymerase sigma-70 region 2 domain-containing protein</fullName>
    </recommendedName>
</protein>
<feature type="compositionally biased region" description="Low complexity" evidence="6">
    <location>
        <begin position="223"/>
        <end position="249"/>
    </location>
</feature>
<dbReference type="InterPro" id="IPR007627">
    <property type="entry name" value="RNA_pol_sigma70_r2"/>
</dbReference>
<evidence type="ECO:0000256" key="3">
    <source>
        <dbReference type="ARBA" id="ARBA00023082"/>
    </source>
</evidence>
<dbReference type="InterPro" id="IPR036388">
    <property type="entry name" value="WH-like_DNA-bd_sf"/>
</dbReference>
<keyword evidence="5" id="KW-0804">Transcription</keyword>
<dbReference type="PANTHER" id="PTHR43133">
    <property type="entry name" value="RNA POLYMERASE ECF-TYPE SIGMA FACTO"/>
    <property type="match status" value="1"/>
</dbReference>
<comment type="similarity">
    <text evidence="1">Belongs to the sigma-70 factor family. ECF subfamily.</text>
</comment>
<dbReference type="GO" id="GO:0006352">
    <property type="term" value="P:DNA-templated transcription initiation"/>
    <property type="evidence" value="ECO:0007669"/>
    <property type="project" value="InterPro"/>
</dbReference>
<evidence type="ECO:0000256" key="4">
    <source>
        <dbReference type="ARBA" id="ARBA00023125"/>
    </source>
</evidence>
<feature type="domain" description="RNA polymerase sigma-70 region 2" evidence="7">
    <location>
        <begin position="11"/>
        <end position="61"/>
    </location>
</feature>
<dbReference type="PANTHER" id="PTHR43133:SF8">
    <property type="entry name" value="RNA POLYMERASE SIGMA FACTOR HI_1459-RELATED"/>
    <property type="match status" value="1"/>
</dbReference>
<dbReference type="SUPFAM" id="SSF88659">
    <property type="entry name" value="Sigma3 and sigma4 domains of RNA polymerase sigma factors"/>
    <property type="match status" value="1"/>
</dbReference>
<evidence type="ECO:0000256" key="5">
    <source>
        <dbReference type="ARBA" id="ARBA00023163"/>
    </source>
</evidence>
<evidence type="ECO:0000313" key="8">
    <source>
        <dbReference type="EMBL" id="KYF88581.1"/>
    </source>
</evidence>
<dbReference type="Gene3D" id="1.10.1740.10">
    <property type="match status" value="1"/>
</dbReference>
<evidence type="ECO:0000256" key="2">
    <source>
        <dbReference type="ARBA" id="ARBA00023015"/>
    </source>
</evidence>
<dbReference type="NCBIfam" id="TIGR02937">
    <property type="entry name" value="sigma70-ECF"/>
    <property type="match status" value="1"/>
</dbReference>
<dbReference type="InterPro" id="IPR014284">
    <property type="entry name" value="RNA_pol_sigma-70_dom"/>
</dbReference>
<dbReference type="Gene3D" id="1.10.10.10">
    <property type="entry name" value="Winged helix-like DNA-binding domain superfamily/Winged helix DNA-binding domain"/>
    <property type="match status" value="1"/>
</dbReference>
<evidence type="ECO:0000259" key="7">
    <source>
        <dbReference type="Pfam" id="PF04542"/>
    </source>
</evidence>
<keyword evidence="4" id="KW-0238">DNA-binding</keyword>
<dbReference type="GO" id="GO:0003677">
    <property type="term" value="F:DNA binding"/>
    <property type="evidence" value="ECO:0007669"/>
    <property type="project" value="UniProtKB-KW"/>
</dbReference>
<evidence type="ECO:0000256" key="1">
    <source>
        <dbReference type="ARBA" id="ARBA00010641"/>
    </source>
</evidence>
<organism evidence="8 9">
    <name type="scientific">Sorangium cellulosum</name>
    <name type="common">Polyangium cellulosum</name>
    <dbReference type="NCBI Taxonomy" id="56"/>
    <lineage>
        <taxon>Bacteria</taxon>
        <taxon>Pseudomonadati</taxon>
        <taxon>Myxococcota</taxon>
        <taxon>Polyangia</taxon>
        <taxon>Polyangiales</taxon>
        <taxon>Polyangiaceae</taxon>
        <taxon>Sorangium</taxon>
    </lineage>
</organism>
<name>A0A150S843_SORCE</name>
<evidence type="ECO:0000256" key="6">
    <source>
        <dbReference type="SAM" id="MobiDB-lite"/>
    </source>
</evidence>
<gene>
    <name evidence="8" type="ORF">BE17_21845</name>
</gene>
<sequence length="353" mass="39152">MKSLVAYVGVPSRDLEDVMQDAMIRLWERREQARSARNPGAFRDSVVLNTARDHRRAARRREEALADLDEAALCDERRTPEDHAIAREEAALVRQLIEQIGERGRVVFIACELLERPIADVAREQEIPLETARSRLRRAWEEFEEAAARWEARQRGRGARRRRALLFPPWLLERRSWRPGGSARLLARGFAIAGIAVLGPLLVDPKDPVEPLRTSMSTVVSSSSMSTVVSGRRSTGPATAQARDPAAPAREGEALDGALTALPALDGALTALPALEEALTTHAALERPTGQPAAQRPEINPRERHLIARARTAVEAGDIASLVEARRLLEEHGRQFPRGRLAGEREALLDQLR</sequence>
<dbReference type="GO" id="GO:0016987">
    <property type="term" value="F:sigma factor activity"/>
    <property type="evidence" value="ECO:0007669"/>
    <property type="project" value="UniProtKB-KW"/>
</dbReference>
<dbReference type="EMBL" id="JEMB01001328">
    <property type="protein sequence ID" value="KYF88581.1"/>
    <property type="molecule type" value="Genomic_DNA"/>
</dbReference>
<proteinExistence type="inferred from homology"/>
<dbReference type="AlphaFoldDB" id="A0A150S843"/>
<keyword evidence="2" id="KW-0805">Transcription regulation</keyword>
<evidence type="ECO:0000313" key="9">
    <source>
        <dbReference type="Proteomes" id="UP000075635"/>
    </source>
</evidence>
<dbReference type="InterPro" id="IPR039425">
    <property type="entry name" value="RNA_pol_sigma-70-like"/>
</dbReference>
<keyword evidence="3" id="KW-0731">Sigma factor</keyword>
<comment type="caution">
    <text evidence="8">The sequence shown here is derived from an EMBL/GenBank/DDBJ whole genome shotgun (WGS) entry which is preliminary data.</text>
</comment>